<protein>
    <submittedName>
        <fullName evidence="2">Uncharacterized protein</fullName>
    </submittedName>
</protein>
<organism evidence="2 3">
    <name type="scientific">Suillus fuscotomentosus</name>
    <dbReference type="NCBI Taxonomy" id="1912939"/>
    <lineage>
        <taxon>Eukaryota</taxon>
        <taxon>Fungi</taxon>
        <taxon>Dikarya</taxon>
        <taxon>Basidiomycota</taxon>
        <taxon>Agaricomycotina</taxon>
        <taxon>Agaricomycetes</taxon>
        <taxon>Agaricomycetidae</taxon>
        <taxon>Boletales</taxon>
        <taxon>Suillineae</taxon>
        <taxon>Suillaceae</taxon>
        <taxon>Suillus</taxon>
    </lineage>
</organism>
<feature type="compositionally biased region" description="Basic and acidic residues" evidence="1">
    <location>
        <begin position="57"/>
        <end position="66"/>
    </location>
</feature>
<gene>
    <name evidence="2" type="ORF">F5891DRAFT_1194535</name>
</gene>
<keyword evidence="3" id="KW-1185">Reference proteome</keyword>
<evidence type="ECO:0000313" key="2">
    <source>
        <dbReference type="EMBL" id="KAG1895179.1"/>
    </source>
</evidence>
<dbReference type="GeneID" id="64662243"/>
<dbReference type="RefSeq" id="XP_041220755.1">
    <property type="nucleotide sequence ID" value="XM_041367945.1"/>
</dbReference>
<accession>A0AAD4DW33</accession>
<evidence type="ECO:0000313" key="3">
    <source>
        <dbReference type="Proteomes" id="UP001195769"/>
    </source>
</evidence>
<feature type="region of interest" description="Disordered" evidence="1">
    <location>
        <begin position="41"/>
        <end position="86"/>
    </location>
</feature>
<dbReference type="EMBL" id="JABBWK010000070">
    <property type="protein sequence ID" value="KAG1895179.1"/>
    <property type="molecule type" value="Genomic_DNA"/>
</dbReference>
<feature type="region of interest" description="Disordered" evidence="1">
    <location>
        <begin position="119"/>
        <end position="141"/>
    </location>
</feature>
<proteinExistence type="predicted"/>
<feature type="compositionally biased region" description="Basic residues" evidence="1">
    <location>
        <begin position="123"/>
        <end position="133"/>
    </location>
</feature>
<dbReference type="Proteomes" id="UP001195769">
    <property type="component" value="Unassembled WGS sequence"/>
</dbReference>
<sequence length="228" mass="25647">MPTVFALASAPSHLVVIPELYITNPQLVAVLFELLQVMDEPRDHDPAQPTDFAGSSRPRERPERTPSSHLQLSNPNPPPVPFCHSPAATSPRKTILAPHVVVFCPEADPEDFLRRLKISTPPPRHRHHIRRTQQGKPFNPNTDPIPMRCATHPFLMQQVVHPRPTTPPLPIRESLQQVANYSITGRMILYNLQLSPVHRQLVPPLHLNLNHQETVYTSSTSSYACSLT</sequence>
<dbReference type="AlphaFoldDB" id="A0AAD4DW33"/>
<reference evidence="2" key="1">
    <citation type="journal article" date="2020" name="New Phytol.">
        <title>Comparative genomics reveals dynamic genome evolution in host specialist ectomycorrhizal fungi.</title>
        <authorList>
            <person name="Lofgren L.A."/>
            <person name="Nguyen N.H."/>
            <person name="Vilgalys R."/>
            <person name="Ruytinx J."/>
            <person name="Liao H.L."/>
            <person name="Branco S."/>
            <person name="Kuo A."/>
            <person name="LaButti K."/>
            <person name="Lipzen A."/>
            <person name="Andreopoulos W."/>
            <person name="Pangilinan J."/>
            <person name="Riley R."/>
            <person name="Hundley H."/>
            <person name="Na H."/>
            <person name="Barry K."/>
            <person name="Grigoriev I.V."/>
            <person name="Stajich J.E."/>
            <person name="Kennedy P.G."/>
        </authorList>
    </citation>
    <scope>NUCLEOTIDE SEQUENCE</scope>
    <source>
        <strain evidence="2">FC203</strain>
    </source>
</reference>
<comment type="caution">
    <text evidence="2">The sequence shown here is derived from an EMBL/GenBank/DDBJ whole genome shotgun (WGS) entry which is preliminary data.</text>
</comment>
<name>A0AAD4DW33_9AGAM</name>
<evidence type="ECO:0000256" key="1">
    <source>
        <dbReference type="SAM" id="MobiDB-lite"/>
    </source>
</evidence>